<evidence type="ECO:0000313" key="2">
    <source>
        <dbReference type="Proteomes" id="UP000443582"/>
    </source>
</evidence>
<evidence type="ECO:0000313" key="1">
    <source>
        <dbReference type="EMBL" id="RZF20498.1"/>
    </source>
</evidence>
<dbReference type="Proteomes" id="UP000443582">
    <property type="component" value="Unassembled WGS sequence"/>
</dbReference>
<reference evidence="2" key="1">
    <citation type="journal article" date="2019" name="Int. J. Syst. Evol. Microbiol.">
        <title>Halobacteriovorax valvorus sp. nov., a novel prokaryotic predator isolated from coastal seawater of China.</title>
        <authorList>
            <person name="Chen M.-X."/>
        </authorList>
    </citation>
    <scope>NUCLEOTIDE SEQUENCE [LARGE SCALE GENOMIC DNA]</scope>
    <source>
        <strain evidence="2">BL9</strain>
    </source>
</reference>
<dbReference type="RefSeq" id="WP_115362368.1">
    <property type="nucleotide sequence ID" value="NZ_QDKL01000003.1"/>
</dbReference>
<protein>
    <recommendedName>
        <fullName evidence="3">Lipoprotein</fullName>
    </recommendedName>
</protein>
<proteinExistence type="predicted"/>
<sequence length="76" mass="8434">MKRILAIVTLGVTLVSCGSSPSRGVASVEGSCALQKHPSKNHYRILIHEKPHSQYWYTKGDAMKIKDSFVKKGMCE</sequence>
<keyword evidence="2" id="KW-1185">Reference proteome</keyword>
<name>A0ABY0IC08_9BACT</name>
<dbReference type="EMBL" id="QDKL01000003">
    <property type="protein sequence ID" value="RZF20498.1"/>
    <property type="molecule type" value="Genomic_DNA"/>
</dbReference>
<accession>A0ABY0IC08</accession>
<evidence type="ECO:0008006" key="3">
    <source>
        <dbReference type="Google" id="ProtNLM"/>
    </source>
</evidence>
<comment type="caution">
    <text evidence="1">The sequence shown here is derived from an EMBL/GenBank/DDBJ whole genome shotgun (WGS) entry which is preliminary data.</text>
</comment>
<dbReference type="PROSITE" id="PS51257">
    <property type="entry name" value="PROKAR_LIPOPROTEIN"/>
    <property type="match status" value="1"/>
</dbReference>
<gene>
    <name evidence="1" type="ORF">DAY19_10950</name>
</gene>
<organism evidence="1 2">
    <name type="scientific">Halobacteriovorax vibrionivorans</name>
    <dbReference type="NCBI Taxonomy" id="2152716"/>
    <lineage>
        <taxon>Bacteria</taxon>
        <taxon>Pseudomonadati</taxon>
        <taxon>Bdellovibrionota</taxon>
        <taxon>Bacteriovoracia</taxon>
        <taxon>Bacteriovoracales</taxon>
        <taxon>Halobacteriovoraceae</taxon>
        <taxon>Halobacteriovorax</taxon>
    </lineage>
</organism>